<dbReference type="GO" id="GO:0016020">
    <property type="term" value="C:membrane"/>
    <property type="evidence" value="ECO:0007669"/>
    <property type="project" value="UniProtKB-SubCell"/>
</dbReference>
<dbReference type="InterPro" id="IPR047871">
    <property type="entry name" value="K_chnl_Slo-like"/>
</dbReference>
<protein>
    <submittedName>
        <fullName evidence="17">Calcium-activated potassium channel slowpoke</fullName>
    </submittedName>
</protein>
<dbReference type="InterPro" id="IPR003148">
    <property type="entry name" value="RCK_N"/>
</dbReference>
<feature type="domain" description="Calcium-activated potassium channel BK alpha subunit" evidence="14">
    <location>
        <begin position="419"/>
        <end position="505"/>
    </location>
</feature>
<feature type="compositionally biased region" description="Low complexity" evidence="12">
    <location>
        <begin position="654"/>
        <end position="665"/>
    </location>
</feature>
<evidence type="ECO:0000256" key="10">
    <source>
        <dbReference type="ARBA" id="ARBA00023303"/>
    </source>
</evidence>
<evidence type="ECO:0000256" key="3">
    <source>
        <dbReference type="ARBA" id="ARBA00022538"/>
    </source>
</evidence>
<organism evidence="17 18">
    <name type="scientific">Gracilariopsis chorda</name>
    <dbReference type="NCBI Taxonomy" id="448386"/>
    <lineage>
        <taxon>Eukaryota</taxon>
        <taxon>Rhodophyta</taxon>
        <taxon>Florideophyceae</taxon>
        <taxon>Rhodymeniophycidae</taxon>
        <taxon>Gracilariales</taxon>
        <taxon>Gracilariaceae</taxon>
        <taxon>Gracilariopsis</taxon>
    </lineage>
</organism>
<feature type="domain" description="RCK N-terminal" evidence="16">
    <location>
        <begin position="169"/>
        <end position="288"/>
    </location>
</feature>
<proteinExistence type="predicted"/>
<feature type="transmembrane region" description="Helical" evidence="13">
    <location>
        <begin position="56"/>
        <end position="81"/>
    </location>
</feature>
<evidence type="ECO:0000313" key="18">
    <source>
        <dbReference type="Proteomes" id="UP000247409"/>
    </source>
</evidence>
<keyword evidence="6" id="KW-0630">Potassium</keyword>
<evidence type="ECO:0000259" key="15">
    <source>
        <dbReference type="Pfam" id="PF07885"/>
    </source>
</evidence>
<dbReference type="PANTHER" id="PTHR10027:SF10">
    <property type="entry name" value="SLOWPOKE 2, ISOFORM D"/>
    <property type="match status" value="1"/>
</dbReference>
<dbReference type="SUPFAM" id="SSF81324">
    <property type="entry name" value="Voltage-gated potassium channels"/>
    <property type="match status" value="1"/>
</dbReference>
<dbReference type="Proteomes" id="UP000247409">
    <property type="component" value="Unassembled WGS sequence"/>
</dbReference>
<sequence>MFAFSLRTIVEALSIPSLLFSSGARWLNFNFLQAYCILAEWYLLEKHDIVMRNTSTLTRLLINLFLQLLTFLFITSCGVQFFELLGDPSQVLRSETFQITWANSVYFAVVTLMTVGYGDFVPYTLFGRMWIVFHIIFAAYLVSREISLLIDALKSMRRGGGSYVNSSGTDHVVVTGKVKWEFLQQFVKEFLAEGSNLDTRIIVLTSNPTWTDDDWHKFVSHNPLFDHHLMYLDGSALNLDDLGRAQVGSAKGVFVLADPHRQDPYREDSDILKAVLTVRNYSGQVPIYALNTLAESSFQFGIAAERVKRSQTFETSHDSNLQSHTTPASPISWAPPQNNAIVANRNDRFVSFDELPPGYAGVETRREGSSAYGVSGHAIYPTEFVQHSITVSGEERNGDEGFVTPQSRRSRKRENRLSQSLCMQELETVLLAENTFCNGLSTLIANATLRIAPQSSRNDRPWLVEYKLGAECSIQEFLIRREMDGISFGRIATVLQDYGLVLLAVRERSEDDWSILGTSTILKSGMSTMAMTYHDPIVVDRIADLAAKYIREKQIRISVRPGNKQGHKKQNRVSGVKESQKLANKAHVDTSSSEAADSGSVHRQGANASDGSRISRRGSSQAGYRAAMSPDVSDGVGSNWQQEEARRPNANSKAALTRSLSTTTARSHRKTEAGDGQSADVQLETRVLVEKNTTGGRRYHGLPDERGMALTPPRPLVYTSVDKLPAALRGHVIICLEGESPLLTLEALLRRVWMPRTGQKKKAPVVVIHPRFPKTYVRTLQRERDHLFLLQGNSLSLETLRQAQYQSARAVLIMTSESDDAKGQGSTDSKAIFTVMTLDSLLADRDTFVCCILDAEESLQLLRAPKQPRRVGVNLGEQREPDVFNLSAFYDRSPTAGAPKRTASSTNFVKSVSSTPFTSEYGSFSPYGGTFGAGLGFHPGSHRDFPSRSGKAMRMRLKGMSRSNSMRVDGDSSDEEYHSGLDLHRLPEQHYQQQMSREELYERQRYASGEMVISSLFTALLARDYTDPGYIRLIRQLIGASSASAGSWIRQVDIPESWTRAENEIDGRTYRDTSIRLLKMGCIALGLYRSGDAPVRVETKSDQWERRADEVVYHEEEDISRLRQDAESRSVASRIVDRNEYANRLHGRVAVGRRTQDVPVGKGAVEDSGVSFHERFAGGENDNDEFDQMYYTCPTTRRRIFYYEAVDGANVLPYVYSCPEPYSLVAASDAVFVLCDPKKEIPINWDEG</sequence>
<dbReference type="InterPro" id="IPR013099">
    <property type="entry name" value="K_chnl_dom"/>
</dbReference>
<dbReference type="STRING" id="448386.A0A2V3ITT4"/>
<dbReference type="Gene3D" id="3.40.50.720">
    <property type="entry name" value="NAD(P)-binding Rossmann-like Domain"/>
    <property type="match status" value="2"/>
</dbReference>
<keyword evidence="9 13" id="KW-0472">Membrane</keyword>
<keyword evidence="4 13" id="KW-0812">Transmembrane</keyword>
<evidence type="ECO:0000256" key="4">
    <source>
        <dbReference type="ARBA" id="ARBA00022692"/>
    </source>
</evidence>
<dbReference type="Pfam" id="PF22614">
    <property type="entry name" value="Slo-like_RCK"/>
    <property type="match status" value="2"/>
</dbReference>
<evidence type="ECO:0000259" key="16">
    <source>
        <dbReference type="Pfam" id="PF22614"/>
    </source>
</evidence>
<comment type="caution">
    <text evidence="17">The sequence shown here is derived from an EMBL/GenBank/DDBJ whole genome shotgun (WGS) entry which is preliminary data.</text>
</comment>
<evidence type="ECO:0000256" key="12">
    <source>
        <dbReference type="SAM" id="MobiDB-lite"/>
    </source>
</evidence>
<keyword evidence="7 13" id="KW-1133">Transmembrane helix</keyword>
<evidence type="ECO:0000256" key="8">
    <source>
        <dbReference type="ARBA" id="ARBA00023065"/>
    </source>
</evidence>
<evidence type="ECO:0000256" key="5">
    <source>
        <dbReference type="ARBA" id="ARBA00022826"/>
    </source>
</evidence>
<keyword evidence="8" id="KW-0406">Ion transport</keyword>
<dbReference type="OrthoDB" id="10035564at2759"/>
<feature type="compositionally biased region" description="Low complexity" evidence="12">
    <location>
        <begin position="609"/>
        <end position="623"/>
    </location>
</feature>
<feature type="region of interest" description="Disordered" evidence="12">
    <location>
        <begin position="313"/>
        <end position="336"/>
    </location>
</feature>
<keyword evidence="10 17" id="KW-0407">Ion channel</keyword>
<keyword evidence="5" id="KW-0631">Potassium channel</keyword>
<evidence type="ECO:0000256" key="6">
    <source>
        <dbReference type="ARBA" id="ARBA00022958"/>
    </source>
</evidence>
<feature type="region of interest" description="Disordered" evidence="12">
    <location>
        <begin position="395"/>
        <end position="415"/>
    </location>
</feature>
<dbReference type="Pfam" id="PF03493">
    <property type="entry name" value="BK_channel_a"/>
    <property type="match status" value="1"/>
</dbReference>
<evidence type="ECO:0000256" key="1">
    <source>
        <dbReference type="ARBA" id="ARBA00004141"/>
    </source>
</evidence>
<evidence type="ECO:0000256" key="11">
    <source>
        <dbReference type="ARBA" id="ARBA00034430"/>
    </source>
</evidence>
<feature type="transmembrane region" description="Helical" evidence="13">
    <location>
        <begin position="125"/>
        <end position="143"/>
    </location>
</feature>
<feature type="domain" description="RCK N-terminal" evidence="16">
    <location>
        <begin position="728"/>
        <end position="842"/>
    </location>
</feature>
<evidence type="ECO:0000259" key="14">
    <source>
        <dbReference type="Pfam" id="PF03493"/>
    </source>
</evidence>
<dbReference type="PANTHER" id="PTHR10027">
    <property type="entry name" value="CALCIUM-ACTIVATED POTASSIUM CHANNEL ALPHA CHAIN"/>
    <property type="match status" value="1"/>
</dbReference>
<dbReference type="AlphaFoldDB" id="A0A2V3ITT4"/>
<gene>
    <name evidence="17" type="ORF">BWQ96_04726</name>
</gene>
<comment type="subcellular location">
    <subcellularLocation>
        <location evidence="1">Membrane</location>
        <topology evidence="1">Multi-pass membrane protein</topology>
    </subcellularLocation>
</comment>
<accession>A0A2V3ITT4</accession>
<keyword evidence="2" id="KW-0813">Transport</keyword>
<evidence type="ECO:0000256" key="13">
    <source>
        <dbReference type="SAM" id="Phobius"/>
    </source>
</evidence>
<dbReference type="GO" id="GO:0005267">
    <property type="term" value="F:potassium channel activity"/>
    <property type="evidence" value="ECO:0007669"/>
    <property type="project" value="UniProtKB-KW"/>
</dbReference>
<dbReference type="Pfam" id="PF07885">
    <property type="entry name" value="Ion_trans_2"/>
    <property type="match status" value="1"/>
</dbReference>
<reference evidence="17 18" key="1">
    <citation type="journal article" date="2018" name="Mol. Biol. Evol.">
        <title>Analysis of the draft genome of the red seaweed Gracilariopsis chorda provides insights into genome size evolution in Rhodophyta.</title>
        <authorList>
            <person name="Lee J."/>
            <person name="Yang E.C."/>
            <person name="Graf L."/>
            <person name="Yang J.H."/>
            <person name="Qiu H."/>
            <person name="Zel Zion U."/>
            <person name="Chan C.X."/>
            <person name="Stephens T.G."/>
            <person name="Weber A.P.M."/>
            <person name="Boo G.H."/>
            <person name="Boo S.M."/>
            <person name="Kim K.M."/>
            <person name="Shin Y."/>
            <person name="Jung M."/>
            <person name="Lee S.J."/>
            <person name="Yim H.S."/>
            <person name="Lee J.H."/>
            <person name="Bhattacharya D."/>
            <person name="Yoon H.S."/>
        </authorList>
    </citation>
    <scope>NUCLEOTIDE SEQUENCE [LARGE SCALE GENOMIC DNA]</scope>
    <source>
        <strain evidence="17 18">SKKU-2015</strain>
        <tissue evidence="17">Whole body</tissue>
    </source>
</reference>
<dbReference type="EMBL" id="NBIV01000059">
    <property type="protein sequence ID" value="PXF45524.1"/>
    <property type="molecule type" value="Genomic_DNA"/>
</dbReference>
<evidence type="ECO:0000256" key="9">
    <source>
        <dbReference type="ARBA" id="ARBA00023136"/>
    </source>
</evidence>
<dbReference type="Gene3D" id="1.10.287.70">
    <property type="match status" value="1"/>
</dbReference>
<feature type="transmembrane region" description="Helical" evidence="13">
    <location>
        <begin position="101"/>
        <end position="118"/>
    </location>
</feature>
<keyword evidence="18" id="KW-1185">Reference proteome</keyword>
<evidence type="ECO:0000256" key="7">
    <source>
        <dbReference type="ARBA" id="ARBA00022989"/>
    </source>
</evidence>
<evidence type="ECO:0000256" key="2">
    <source>
        <dbReference type="ARBA" id="ARBA00022448"/>
    </source>
</evidence>
<dbReference type="InterPro" id="IPR003929">
    <property type="entry name" value="K_chnl_BK_asu"/>
</dbReference>
<feature type="domain" description="Potassium channel" evidence="15">
    <location>
        <begin position="83"/>
        <end position="151"/>
    </location>
</feature>
<comment type="catalytic activity">
    <reaction evidence="11">
        <text>K(+)(in) = K(+)(out)</text>
        <dbReference type="Rhea" id="RHEA:29463"/>
        <dbReference type="ChEBI" id="CHEBI:29103"/>
    </reaction>
</comment>
<feature type="region of interest" description="Disordered" evidence="12">
    <location>
        <begin position="558"/>
        <end position="679"/>
    </location>
</feature>
<name>A0A2V3ITT4_9FLOR</name>
<keyword evidence="3" id="KW-0633">Potassium transport</keyword>
<evidence type="ECO:0000313" key="17">
    <source>
        <dbReference type="EMBL" id="PXF45524.1"/>
    </source>
</evidence>